<accession>X0UAR2</accession>
<evidence type="ECO:0000313" key="1">
    <source>
        <dbReference type="EMBL" id="GAF85570.1"/>
    </source>
</evidence>
<protein>
    <submittedName>
        <fullName evidence="1">Uncharacterized protein</fullName>
    </submittedName>
</protein>
<name>X0UAR2_9ZZZZ</name>
<dbReference type="AlphaFoldDB" id="X0UAR2"/>
<sequence>LDDYDPTRGRRIKRLSPPQIDKEDAITGQARYSLLTRDSGTWEQYDLNKDGHAAGDWYNTGRYGHGRGIYIGNRYDRQLETPTYSLPAEWTTPGGSENWVGPQYIPPGVEIVIYPYPLDLPAYMQEWNDPQIPDIKLVRYDGGNWYRPDGETPEGNTIFLDYPENGVIYAEGNIRVRGTLASPNGQWGFKRAGPLTIVSYRTIYIEGNILKERGTNPFGRQAPYNDTGVALLAREYICINTTRFCRIDPGTSTSSSTYVNVIPPFEVVPGTLNPFQVGFDFGQDFSGYPGDPSVYLLMEHSAAIYSQGFQGSDTVLWQNFWVNGTYQYSSQWYQFWDRSTQIYPNWEQVIFPLEPPPQGAGYLLRTGAGQENIITWDLSGAATYLNERVMVQPLEIRIEAALFAQEKSFFIIPGYWMNNNSRDTLDYYSQNGFRYPGVKDERYPFYQQPLDAKIVIVGSVAENVPASGG</sequence>
<reference evidence="1" key="1">
    <citation type="journal article" date="2014" name="Front. Microbiol.">
        <title>High frequency of phylogenetically diverse reductive dehalogenase-homologous genes in deep subseafloor sedimentary metagenomes.</title>
        <authorList>
            <person name="Kawai M."/>
            <person name="Futagami T."/>
            <person name="Toyoda A."/>
            <person name="Takaki Y."/>
            <person name="Nishi S."/>
            <person name="Hori S."/>
            <person name="Arai W."/>
            <person name="Tsubouchi T."/>
            <person name="Morono Y."/>
            <person name="Uchiyama I."/>
            <person name="Ito T."/>
            <person name="Fujiyama A."/>
            <person name="Inagaki F."/>
            <person name="Takami H."/>
        </authorList>
    </citation>
    <scope>NUCLEOTIDE SEQUENCE</scope>
    <source>
        <strain evidence="1">Expedition CK06-06</strain>
    </source>
</reference>
<dbReference type="EMBL" id="BARS01003730">
    <property type="protein sequence ID" value="GAF85570.1"/>
    <property type="molecule type" value="Genomic_DNA"/>
</dbReference>
<gene>
    <name evidence="1" type="ORF">S01H1_07232</name>
</gene>
<feature type="non-terminal residue" evidence="1">
    <location>
        <position position="469"/>
    </location>
</feature>
<proteinExistence type="predicted"/>
<organism evidence="1">
    <name type="scientific">marine sediment metagenome</name>
    <dbReference type="NCBI Taxonomy" id="412755"/>
    <lineage>
        <taxon>unclassified sequences</taxon>
        <taxon>metagenomes</taxon>
        <taxon>ecological metagenomes</taxon>
    </lineage>
</organism>
<comment type="caution">
    <text evidence="1">The sequence shown here is derived from an EMBL/GenBank/DDBJ whole genome shotgun (WGS) entry which is preliminary data.</text>
</comment>
<feature type="non-terminal residue" evidence="1">
    <location>
        <position position="1"/>
    </location>
</feature>